<feature type="active site" description="Proton donor" evidence="6">
    <location>
        <position position="529"/>
    </location>
</feature>
<evidence type="ECO:0000256" key="3">
    <source>
        <dbReference type="ARBA" id="ARBA00022801"/>
    </source>
</evidence>
<dbReference type="InterPro" id="IPR050985">
    <property type="entry name" value="Alpha-glycosidase_related"/>
</dbReference>
<keyword evidence="4 5" id="KW-0326">Glycosidase</keyword>
<dbReference type="SUPFAM" id="SSF51445">
    <property type="entry name" value="(Trans)glycosidases"/>
    <property type="match status" value="1"/>
</dbReference>
<sequence>MDEVEGDPLAVSDQAGTIVRVDAGRTGLVWAVDASGRLRQVTLGPGGTGRSPDVPVHLYPLAYPTFGEEPLREPALRVTHADGVTSTRLRVTSVTSAPVDGHARCGDLVHRVALVDRAAPLGVDLVVRTWPCHDLLEQWVEVRNAGDGAVQLHAAAAFAPTFAGSDPHLTHWGGGWAAEWTETTERLSPGTKVVASAGGVRPSLHRAPVVHLAPDGRASETEGSVAAVAVAWGGDVRFDAEVALHGQQRLVVGHQHVGAERRLDPGGSFESPHVLWTWSDAGTGPASRSLQRFVREEVVRDGARPRAVVANTWEAVGFALHPDRLATQIDRAAEIGAELFLLDDGWFGVDHPRDDDTTGLGDWEVDRRKLPDGLGPLVDRTLAAGMRFGLWVEPEMVNPASRLYAEHPDWVIGEPGRDRRTERSQLVLDLCRPEVRRFVVDTVGRILTEHPGISYLKWDANRDLTEPGSSAVPADRQSHLAVDRVRATWAVMAEIAERHPDVELMLCASGGGRSDPGTLRWFHELWTSDDTDPVDRVRIQWGASHLLPANVLGAHVTRWGQRPLAFACAVAMSGRFGFDLDLDALSPDDLALCRRATDDYSAIRDLVQQGDHHRLVSPVGSDRCAVGYTDPRTGDGVVFLFRLAEGADGDEPEPPPVRVPWLDPHGDRAAIDRTPGGDHAALTVTGGRVAWPTGPAPCATVLHIPAVAPDR</sequence>
<dbReference type="Pfam" id="PF16875">
    <property type="entry name" value="Glyco_hydro_36N"/>
    <property type="match status" value="1"/>
</dbReference>
<dbReference type="InterPro" id="IPR013785">
    <property type="entry name" value="Aldolase_TIM"/>
</dbReference>
<evidence type="ECO:0000256" key="5">
    <source>
        <dbReference type="PIRNR" id="PIRNR005536"/>
    </source>
</evidence>
<evidence type="ECO:0000259" key="8">
    <source>
        <dbReference type="Pfam" id="PF16875"/>
    </source>
</evidence>
<organism evidence="9 10">
    <name type="scientific">Actinomarinicola tropica</name>
    <dbReference type="NCBI Taxonomy" id="2789776"/>
    <lineage>
        <taxon>Bacteria</taxon>
        <taxon>Bacillati</taxon>
        <taxon>Actinomycetota</taxon>
        <taxon>Acidimicrobiia</taxon>
        <taxon>Acidimicrobiales</taxon>
        <taxon>Iamiaceae</taxon>
        <taxon>Actinomarinicola</taxon>
    </lineage>
</organism>
<evidence type="ECO:0000256" key="7">
    <source>
        <dbReference type="PIRSR" id="PIRSR005536-2"/>
    </source>
</evidence>
<accession>A0A5Q2RKA9</accession>
<dbReference type="PANTHER" id="PTHR43053">
    <property type="entry name" value="GLYCOSIDASE FAMILY 31"/>
    <property type="match status" value="1"/>
</dbReference>
<evidence type="ECO:0000313" key="9">
    <source>
        <dbReference type="EMBL" id="QGG94836.1"/>
    </source>
</evidence>
<feature type="binding site" evidence="7">
    <location>
        <begin position="457"/>
        <end position="461"/>
    </location>
    <ligand>
        <name>substrate</name>
    </ligand>
</feature>
<dbReference type="Proteomes" id="UP000334019">
    <property type="component" value="Chromosome"/>
</dbReference>
<gene>
    <name evidence="9" type="ORF">GH723_06780</name>
</gene>
<dbReference type="PRINTS" id="PR00743">
    <property type="entry name" value="GLHYDRLASE36"/>
</dbReference>
<dbReference type="Gene3D" id="3.20.20.70">
    <property type="entry name" value="Aldolase class I"/>
    <property type="match status" value="1"/>
</dbReference>
<dbReference type="EMBL" id="CP045851">
    <property type="protein sequence ID" value="QGG94836.1"/>
    <property type="molecule type" value="Genomic_DNA"/>
</dbReference>
<evidence type="ECO:0000256" key="4">
    <source>
        <dbReference type="ARBA" id="ARBA00023295"/>
    </source>
</evidence>
<comment type="similarity">
    <text evidence="5">Belongs to the glycosyl hydrolase.</text>
</comment>
<feature type="binding site" evidence="7">
    <location>
        <position position="176"/>
    </location>
    <ligand>
        <name>substrate</name>
    </ligand>
</feature>
<feature type="binding site" evidence="7">
    <location>
        <position position="529"/>
    </location>
    <ligand>
        <name>substrate</name>
    </ligand>
</feature>
<dbReference type="Pfam" id="PF02065">
    <property type="entry name" value="Melibiase"/>
    <property type="match status" value="1"/>
</dbReference>
<evidence type="ECO:0000256" key="6">
    <source>
        <dbReference type="PIRSR" id="PIRSR005536-1"/>
    </source>
</evidence>
<dbReference type="EC" id="3.2.1.22" evidence="2 5"/>
<feature type="active site" description="Nucleophile" evidence="6">
    <location>
        <position position="459"/>
    </location>
</feature>
<keyword evidence="10" id="KW-1185">Reference proteome</keyword>
<dbReference type="Gene3D" id="2.70.98.60">
    <property type="entry name" value="alpha-galactosidase from lactobacil brevis"/>
    <property type="match status" value="1"/>
</dbReference>
<protein>
    <recommendedName>
        <fullName evidence="2 5">Alpha-galactosidase</fullName>
        <ecNumber evidence="2 5">3.2.1.22</ecNumber>
    </recommendedName>
</protein>
<comment type="catalytic activity">
    <reaction evidence="1 5">
        <text>Hydrolysis of terminal, non-reducing alpha-D-galactose residues in alpha-D-galactosides, including galactose oligosaccharides, galactomannans and galactolipids.</text>
        <dbReference type="EC" id="3.2.1.22"/>
    </reaction>
</comment>
<name>A0A5Q2RKA9_9ACTN</name>
<reference evidence="9 10" key="1">
    <citation type="submission" date="2019-11" db="EMBL/GenBank/DDBJ databases">
        <authorList>
            <person name="He Y."/>
        </authorList>
    </citation>
    <scope>NUCLEOTIDE SEQUENCE [LARGE SCALE GENOMIC DNA]</scope>
    <source>
        <strain evidence="9 10">SCSIO 58843</strain>
    </source>
</reference>
<feature type="binding site" evidence="7">
    <location>
        <position position="423"/>
    </location>
    <ligand>
        <name>substrate</name>
    </ligand>
</feature>
<dbReference type="InterPro" id="IPR017853">
    <property type="entry name" value="GH"/>
</dbReference>
<feature type="domain" description="Glycosyl hydrolase family 36 N-terminal" evidence="8">
    <location>
        <begin position="51"/>
        <end position="260"/>
    </location>
</feature>
<dbReference type="InterPro" id="IPR038417">
    <property type="entry name" value="Alpga-gal_N_sf"/>
</dbReference>
<dbReference type="GO" id="GO:0004557">
    <property type="term" value="F:alpha-galactosidase activity"/>
    <property type="evidence" value="ECO:0007669"/>
    <property type="project" value="UniProtKB-UniRule"/>
</dbReference>
<proteinExistence type="inferred from homology"/>
<dbReference type="FunFam" id="3.20.20.70:FF:000118">
    <property type="entry name" value="Alpha-galactosidase"/>
    <property type="match status" value="1"/>
</dbReference>
<keyword evidence="3 5" id="KW-0378">Hydrolase</keyword>
<feature type="binding site" evidence="7">
    <location>
        <position position="507"/>
    </location>
    <ligand>
        <name>substrate</name>
    </ligand>
</feature>
<evidence type="ECO:0000256" key="2">
    <source>
        <dbReference type="ARBA" id="ARBA00012755"/>
    </source>
</evidence>
<dbReference type="InterPro" id="IPR002252">
    <property type="entry name" value="Glyco_hydro_36"/>
</dbReference>
<evidence type="ECO:0000313" key="10">
    <source>
        <dbReference type="Proteomes" id="UP000334019"/>
    </source>
</evidence>
<evidence type="ECO:0000256" key="1">
    <source>
        <dbReference type="ARBA" id="ARBA00001255"/>
    </source>
</evidence>
<dbReference type="PIRSF" id="PIRSF005536">
    <property type="entry name" value="Agal"/>
    <property type="match status" value="1"/>
</dbReference>
<dbReference type="AlphaFoldDB" id="A0A5Q2RKA9"/>
<dbReference type="KEGG" id="atq:GH723_06780"/>
<dbReference type="PANTHER" id="PTHR43053:SF3">
    <property type="entry name" value="ALPHA-GALACTOSIDASE C-RELATED"/>
    <property type="match status" value="1"/>
</dbReference>
<dbReference type="GO" id="GO:0016052">
    <property type="term" value="P:carbohydrate catabolic process"/>
    <property type="evidence" value="ECO:0007669"/>
    <property type="project" value="InterPro"/>
</dbReference>
<dbReference type="RefSeq" id="WP_153758944.1">
    <property type="nucleotide sequence ID" value="NZ_CP045851.1"/>
</dbReference>
<feature type="binding site" evidence="7">
    <location>
        <begin position="343"/>
        <end position="344"/>
    </location>
    <ligand>
        <name>substrate</name>
    </ligand>
</feature>
<dbReference type="InterPro" id="IPR031704">
    <property type="entry name" value="Glyco_hydro_36_N"/>
</dbReference>
<dbReference type="CDD" id="cd14791">
    <property type="entry name" value="GH36"/>
    <property type="match status" value="1"/>
</dbReference>